<dbReference type="PANTHER" id="PTHR45913">
    <property type="entry name" value="EPM2A-INTERACTING PROTEIN 1"/>
    <property type="match status" value="1"/>
</dbReference>
<dbReference type="WBParaSite" id="TMUE_3000014914.2">
    <property type="protein sequence ID" value="TMUE_3000014914.2"/>
    <property type="gene ID" value="WBGene00293813"/>
</dbReference>
<sequence length="539" mass="62372">MAERKKKCRQYSIEYLKYGFIPSLDNKHSPMCLIYEKVFSNESMKPSRLQEHLKRVHADKSRKDMAYFQSLWDKFRKKPTLRSMLSSASQEEIDGLLASYNISLLIAKSGKPHSIGEELLLPVISEVLRTLLHISPTKIIRKIPLSNSTVQRRIDEMSNDIEETLCGFLRTRSFALQLDESTLPGNEALLLAYVRFIKDERLSQELFFAKELVTDTKGESIFRAIEEFFKEKNIPLTNIMTVATDGAPSMVGSHRGFIAHLKKVVPSVLTVHCVIHRQHLVAKRLSDRLSCSLQFVIAAVNKIKSESLNERLFGQLCETNDEDFNRLLLHTEVRWLSKGTCLSRFYSLFDTVLEFLGDENAALRDNLKKFKSDIAYLTELYFKFNEMNLQLQGDDLNLIKTKAIISAFVSKLVIFKRNLGRGEFCQFPLLAALKENTEVVDDDILVYCNHLEMLHADFMKRFIDILSMKIPDWVVDPFCNVEEAETELQEELVELQHNEEIKPKFRSGYHQFWLQRQVAQLYPRLWAIVEKLLIAFPSS</sequence>
<dbReference type="SUPFAM" id="SSF53098">
    <property type="entry name" value="Ribonuclease H-like"/>
    <property type="match status" value="1"/>
</dbReference>
<evidence type="ECO:0000313" key="1">
    <source>
        <dbReference type="Proteomes" id="UP000046395"/>
    </source>
</evidence>
<dbReference type="WBParaSite" id="TMUE_3000014914.1">
    <property type="protein sequence ID" value="TMUE_3000014914.1"/>
    <property type="gene ID" value="WBGene00293813"/>
</dbReference>
<dbReference type="PANTHER" id="PTHR45913:SF22">
    <property type="entry name" value="SCAN BOX DOMAIN-CONTAINING PROTEIN"/>
    <property type="match status" value="1"/>
</dbReference>
<name>A0A5S6R6B8_TRIMR</name>
<reference evidence="1" key="1">
    <citation type="submission" date="2014-03" db="EMBL/GenBank/DDBJ databases">
        <title>The whipworm genome and dual-species transcriptomics of an intimate host-pathogen interaction.</title>
        <authorList>
            <person name="Foth B.J."/>
            <person name="Tsai I.J."/>
            <person name="Reid A.J."/>
            <person name="Bancroft A.J."/>
            <person name="Nichol S."/>
            <person name="Tracey A."/>
            <person name="Holroyd N."/>
            <person name="Cotton J.A."/>
            <person name="Stanley E.J."/>
            <person name="Zarowiecki M."/>
            <person name="Liu J.Z."/>
            <person name="Huckvale T."/>
            <person name="Cooper P.J."/>
            <person name="Grencis R.K."/>
            <person name="Berriman M."/>
        </authorList>
    </citation>
    <scope>NUCLEOTIDE SEQUENCE [LARGE SCALE GENOMIC DNA]</scope>
    <source>
        <strain evidence="1">Edinburgh</strain>
    </source>
</reference>
<proteinExistence type="predicted"/>
<organism evidence="1 2">
    <name type="scientific">Trichuris muris</name>
    <name type="common">Mouse whipworm</name>
    <dbReference type="NCBI Taxonomy" id="70415"/>
    <lineage>
        <taxon>Eukaryota</taxon>
        <taxon>Metazoa</taxon>
        <taxon>Ecdysozoa</taxon>
        <taxon>Nematoda</taxon>
        <taxon>Enoplea</taxon>
        <taxon>Dorylaimia</taxon>
        <taxon>Trichinellida</taxon>
        <taxon>Trichuridae</taxon>
        <taxon>Trichuris</taxon>
    </lineage>
</organism>
<protein>
    <submittedName>
        <fullName evidence="2">DUF4371 domain-containing protein</fullName>
    </submittedName>
</protein>
<reference evidence="2" key="2">
    <citation type="submission" date="2019-12" db="UniProtKB">
        <authorList>
            <consortium name="WormBaseParasite"/>
        </authorList>
    </citation>
    <scope>IDENTIFICATION</scope>
</reference>
<dbReference type="Proteomes" id="UP000046395">
    <property type="component" value="Unassembled WGS sequence"/>
</dbReference>
<evidence type="ECO:0000313" key="2">
    <source>
        <dbReference type="WBParaSite" id="TMUE_3000014914.1"/>
    </source>
</evidence>
<keyword evidence="1" id="KW-1185">Reference proteome</keyword>
<accession>A0A5S6R6B8</accession>
<dbReference type="InterPro" id="IPR012337">
    <property type="entry name" value="RNaseH-like_sf"/>
</dbReference>
<dbReference type="STRING" id="70415.A0A5S6R6B8"/>
<dbReference type="AlphaFoldDB" id="A0A5S6R6B8"/>